<reference evidence="2" key="1">
    <citation type="submission" date="2016-04" db="EMBL/GenBank/DDBJ databases">
        <authorList>
            <person name="Quiroz-Castaneda R.E."/>
            <person name="Martinez-Ocampo F."/>
        </authorList>
    </citation>
    <scope>NUCLEOTIDE SEQUENCE [LARGE SCALE GENOMIC DNA]</scope>
    <source>
        <strain evidence="2">INIFAP01</strain>
    </source>
</reference>
<gene>
    <name evidence="1" type="ORF">A6V39_04130</name>
</gene>
<dbReference type="RefSeq" id="WP_187150464.1">
    <property type="nucleotide sequence ID" value="NZ_LWUJ01000012.1"/>
</dbReference>
<keyword evidence="2" id="KW-1185">Reference proteome</keyword>
<name>A0A1A9QC84_9MOLU</name>
<evidence type="ECO:0000313" key="1">
    <source>
        <dbReference type="EMBL" id="OAL10077.1"/>
    </source>
</evidence>
<dbReference type="STRING" id="432608.A6V39_04130"/>
<comment type="caution">
    <text evidence="1">The sequence shown here is derived from an EMBL/GenBank/DDBJ whole genome shotgun (WGS) entry which is preliminary data.</text>
</comment>
<organism evidence="1 2">
    <name type="scientific">Candidatus Mycoplasma haematobovis</name>
    <dbReference type="NCBI Taxonomy" id="432608"/>
    <lineage>
        <taxon>Bacteria</taxon>
        <taxon>Bacillati</taxon>
        <taxon>Mycoplasmatota</taxon>
        <taxon>Mollicutes</taxon>
        <taxon>Mycoplasmataceae</taxon>
        <taxon>Mycoplasma</taxon>
    </lineage>
</organism>
<dbReference type="EMBL" id="LWUJ01000012">
    <property type="protein sequence ID" value="OAL10077.1"/>
    <property type="molecule type" value="Genomic_DNA"/>
</dbReference>
<sequence length="135" mass="15221">MTKTVLIGGVVKTVLMGGAGGAVYLTNILDIPDDLTTKSYALKTTSLPETISALNDIELYERYYGCSFVFVKSWGNKEIYNYSEFLKQHRDTPNQWSNLVIKSADSFKNDCKQKKIITLSFLQRGNKFTYLVPST</sequence>
<evidence type="ECO:0000313" key="2">
    <source>
        <dbReference type="Proteomes" id="UP000077623"/>
    </source>
</evidence>
<dbReference type="AlphaFoldDB" id="A0A1A9QC84"/>
<proteinExistence type="predicted"/>
<dbReference type="Proteomes" id="UP000077623">
    <property type="component" value="Unassembled WGS sequence"/>
</dbReference>
<accession>A0A1A9QC84</accession>
<protein>
    <submittedName>
        <fullName evidence="1">Uncharacterized protein</fullName>
    </submittedName>
</protein>